<accession>A0A8S3YZ87</accession>
<protein>
    <recommendedName>
        <fullName evidence="3">EF-hand domain-containing protein</fullName>
    </recommendedName>
</protein>
<feature type="domain" description="EF-hand" evidence="3">
    <location>
        <begin position="6"/>
        <end position="41"/>
    </location>
</feature>
<keyword evidence="1" id="KW-0677">Repeat</keyword>
<evidence type="ECO:0000259" key="3">
    <source>
        <dbReference type="PROSITE" id="PS50222"/>
    </source>
</evidence>
<dbReference type="Pfam" id="PF13499">
    <property type="entry name" value="EF-hand_7"/>
    <property type="match status" value="2"/>
</dbReference>
<dbReference type="PROSITE" id="PS00018">
    <property type="entry name" value="EF_HAND_1"/>
    <property type="match status" value="3"/>
</dbReference>
<dbReference type="SMART" id="SM00054">
    <property type="entry name" value="EFh"/>
    <property type="match status" value="4"/>
</dbReference>
<evidence type="ECO:0000256" key="2">
    <source>
        <dbReference type="ARBA" id="ARBA00022837"/>
    </source>
</evidence>
<dbReference type="PANTHER" id="PTHR23050">
    <property type="entry name" value="CALCIUM BINDING PROTEIN"/>
    <property type="match status" value="1"/>
</dbReference>
<dbReference type="Proteomes" id="UP000678393">
    <property type="component" value="Unassembled WGS sequence"/>
</dbReference>
<dbReference type="SUPFAM" id="SSF47473">
    <property type="entry name" value="EF-hand"/>
    <property type="match status" value="1"/>
</dbReference>
<dbReference type="AlphaFoldDB" id="A0A8S3YZ87"/>
<dbReference type="InterPro" id="IPR011992">
    <property type="entry name" value="EF-hand-dom_pair"/>
</dbReference>
<sequence length="143" mass="16475">MAKQKSSDDQLLKLFQEFDKDKSGCLSRDEVEQILKLGNKNIKQSHVDEVFKFFDTDGGDQKITFKEFKEGLQKIAAFIQGIKDLFKSYDKDKSGTLDKNEMKKVLDECGHKFTDAEVNEIFKQADRNNDGKICIDEFMNCLT</sequence>
<evidence type="ECO:0000313" key="5">
    <source>
        <dbReference type="Proteomes" id="UP000678393"/>
    </source>
</evidence>
<dbReference type="InterPro" id="IPR050145">
    <property type="entry name" value="Centrin_CML-like"/>
</dbReference>
<name>A0A8S3YZ87_9EUPU</name>
<feature type="domain" description="EF-hand" evidence="3">
    <location>
        <begin position="77"/>
        <end position="112"/>
    </location>
</feature>
<dbReference type="FunFam" id="1.10.238.10:FF:000178">
    <property type="entry name" value="Calmodulin-2 A"/>
    <property type="match status" value="1"/>
</dbReference>
<feature type="domain" description="EF-hand" evidence="3">
    <location>
        <begin position="113"/>
        <end position="143"/>
    </location>
</feature>
<keyword evidence="5" id="KW-1185">Reference proteome</keyword>
<dbReference type="EMBL" id="CAJHNH020001305">
    <property type="protein sequence ID" value="CAG5122507.1"/>
    <property type="molecule type" value="Genomic_DNA"/>
</dbReference>
<evidence type="ECO:0000256" key="1">
    <source>
        <dbReference type="ARBA" id="ARBA00022737"/>
    </source>
</evidence>
<dbReference type="GO" id="GO:0005509">
    <property type="term" value="F:calcium ion binding"/>
    <property type="evidence" value="ECO:0007669"/>
    <property type="project" value="InterPro"/>
</dbReference>
<dbReference type="PROSITE" id="PS50222">
    <property type="entry name" value="EF_HAND_2"/>
    <property type="match status" value="3"/>
</dbReference>
<dbReference type="Gene3D" id="1.10.238.10">
    <property type="entry name" value="EF-hand"/>
    <property type="match status" value="2"/>
</dbReference>
<proteinExistence type="predicted"/>
<gene>
    <name evidence="4" type="ORF">CUNI_LOCUS8065</name>
</gene>
<dbReference type="GO" id="GO:0043226">
    <property type="term" value="C:organelle"/>
    <property type="evidence" value="ECO:0007669"/>
    <property type="project" value="UniProtKB-ARBA"/>
</dbReference>
<dbReference type="OrthoDB" id="26525at2759"/>
<keyword evidence="2" id="KW-0106">Calcium</keyword>
<dbReference type="InterPro" id="IPR002048">
    <property type="entry name" value="EF_hand_dom"/>
</dbReference>
<dbReference type="InterPro" id="IPR018247">
    <property type="entry name" value="EF_Hand_1_Ca_BS"/>
</dbReference>
<organism evidence="4 5">
    <name type="scientific">Candidula unifasciata</name>
    <dbReference type="NCBI Taxonomy" id="100452"/>
    <lineage>
        <taxon>Eukaryota</taxon>
        <taxon>Metazoa</taxon>
        <taxon>Spiralia</taxon>
        <taxon>Lophotrochozoa</taxon>
        <taxon>Mollusca</taxon>
        <taxon>Gastropoda</taxon>
        <taxon>Heterobranchia</taxon>
        <taxon>Euthyneura</taxon>
        <taxon>Panpulmonata</taxon>
        <taxon>Eupulmonata</taxon>
        <taxon>Stylommatophora</taxon>
        <taxon>Helicina</taxon>
        <taxon>Helicoidea</taxon>
        <taxon>Geomitridae</taxon>
        <taxon>Candidula</taxon>
    </lineage>
</organism>
<reference evidence="4" key="1">
    <citation type="submission" date="2021-04" db="EMBL/GenBank/DDBJ databases">
        <authorList>
            <consortium name="Molecular Ecology Group"/>
        </authorList>
    </citation>
    <scope>NUCLEOTIDE SEQUENCE</scope>
</reference>
<evidence type="ECO:0000313" key="4">
    <source>
        <dbReference type="EMBL" id="CAG5122507.1"/>
    </source>
</evidence>
<comment type="caution">
    <text evidence="4">The sequence shown here is derived from an EMBL/GenBank/DDBJ whole genome shotgun (WGS) entry which is preliminary data.</text>
</comment>